<reference evidence="3 4" key="1">
    <citation type="submission" date="2016-02" db="EMBL/GenBank/DDBJ databases">
        <title>Complete genome sequencing and analysis of ATSB10, Dyella thiooxydans isolated from rhizosphere soil of sunflower (Helianthus annuus L.).</title>
        <authorList>
            <person name="Lee Y."/>
            <person name="Hwangbo K."/>
            <person name="Chung H."/>
            <person name="Yoo J."/>
            <person name="Kim K.Y."/>
            <person name="Sa T.M."/>
            <person name="Um Y."/>
            <person name="Madhaiyan M."/>
        </authorList>
    </citation>
    <scope>NUCLEOTIDE SEQUENCE [LARGE SCALE GENOMIC DNA]</scope>
    <source>
        <strain evidence="3 4">ATSB10</strain>
    </source>
</reference>
<name>A0A160MZH8_9GAMM</name>
<dbReference type="SUPFAM" id="SSF52172">
    <property type="entry name" value="CheY-like"/>
    <property type="match status" value="1"/>
</dbReference>
<dbReference type="InterPro" id="IPR011006">
    <property type="entry name" value="CheY-like_superfamily"/>
</dbReference>
<feature type="modified residue" description="4-aspartylphosphate" evidence="1">
    <location>
        <position position="108"/>
    </location>
</feature>
<evidence type="ECO:0000256" key="1">
    <source>
        <dbReference type="PROSITE-ProRule" id="PRU00169"/>
    </source>
</evidence>
<dbReference type="PATRIC" id="fig|445710.3.peg.1289"/>
<dbReference type="AlphaFoldDB" id="A0A160MZH8"/>
<evidence type="ECO:0000259" key="2">
    <source>
        <dbReference type="PROSITE" id="PS50110"/>
    </source>
</evidence>
<dbReference type="OrthoDB" id="5697380at2"/>
<dbReference type="EMBL" id="CP014841">
    <property type="protein sequence ID" value="AND68746.1"/>
    <property type="molecule type" value="Genomic_DNA"/>
</dbReference>
<dbReference type="GO" id="GO:0000160">
    <property type="term" value="P:phosphorelay signal transduction system"/>
    <property type="evidence" value="ECO:0007669"/>
    <property type="project" value="InterPro"/>
</dbReference>
<accession>A0A160MZH8</accession>
<proteinExistence type="predicted"/>
<dbReference type="Pfam" id="PF00072">
    <property type="entry name" value="Response_reg"/>
    <property type="match status" value="1"/>
</dbReference>
<evidence type="ECO:0000313" key="4">
    <source>
        <dbReference type="Proteomes" id="UP000077255"/>
    </source>
</evidence>
<sequence length="339" mass="38619">MTLTFDHGLTPFRFPTTTLMVDDHETYLGVVPLMLDPMQRIRSYSSPRQALADLHRADTRAVPGGGWLYRWHEHPSPSRELMALDMDAIVRTMFDPMRFAEVSVVVVDQAMPEMDGLEFCSRIDNPYIGKVLLTGRADDATAIEAFNSGLIDRFIRKNDPRAMEKLQQAIAALQERYFERASRFVSEAMALGDVHFLRDPVFLPVLRDVLARFPAVECYLHVNPTGLLLIDADGEGRFLLVQTDDDLRTHYEIASDLGAPIEVLSALRDATALPWFASRDGYYSDDPTVAPVQMIPATTVRGEHWYHYALVEDVAQRFELDRIVSYRRWLRDQDDALRG</sequence>
<dbReference type="PROSITE" id="PS50110">
    <property type="entry name" value="RESPONSE_REGULATORY"/>
    <property type="match status" value="1"/>
</dbReference>
<keyword evidence="4" id="KW-1185">Reference proteome</keyword>
<dbReference type="KEGG" id="dtx:ATSB10_12920"/>
<keyword evidence="1" id="KW-0597">Phosphoprotein</keyword>
<gene>
    <name evidence="3" type="ORF">ATSB10_12920</name>
</gene>
<dbReference type="Proteomes" id="UP000077255">
    <property type="component" value="Chromosome"/>
</dbReference>
<dbReference type="Gene3D" id="3.40.50.2300">
    <property type="match status" value="1"/>
</dbReference>
<dbReference type="STRING" id="445710.ATSB10_12920"/>
<dbReference type="InterPro" id="IPR001789">
    <property type="entry name" value="Sig_transdc_resp-reg_receiver"/>
</dbReference>
<feature type="domain" description="Response regulatory" evidence="2">
    <location>
        <begin position="17"/>
        <end position="171"/>
    </location>
</feature>
<dbReference type="RefSeq" id="WP_063671357.1">
    <property type="nucleotide sequence ID" value="NZ_CP014841.1"/>
</dbReference>
<organism evidence="3 4">
    <name type="scientific">Dyella thiooxydans</name>
    <dbReference type="NCBI Taxonomy" id="445710"/>
    <lineage>
        <taxon>Bacteria</taxon>
        <taxon>Pseudomonadati</taxon>
        <taxon>Pseudomonadota</taxon>
        <taxon>Gammaproteobacteria</taxon>
        <taxon>Lysobacterales</taxon>
        <taxon>Rhodanobacteraceae</taxon>
        <taxon>Dyella</taxon>
    </lineage>
</organism>
<evidence type="ECO:0000313" key="3">
    <source>
        <dbReference type="EMBL" id="AND68746.1"/>
    </source>
</evidence>
<protein>
    <recommendedName>
        <fullName evidence="2">Response regulatory domain-containing protein</fullName>
    </recommendedName>
</protein>